<keyword evidence="4" id="KW-0963">Cytoplasm</keyword>
<comment type="similarity">
    <text evidence="2">Belongs to the RdgC family.</text>
</comment>
<keyword evidence="7" id="KW-1185">Reference proteome</keyword>
<gene>
    <name evidence="6" type="ORF">NB700_001805</name>
</gene>
<dbReference type="InterPro" id="IPR007476">
    <property type="entry name" value="RdgC"/>
</dbReference>
<accession>A0ABT3DUS7</accession>
<dbReference type="RefSeq" id="WP_267122657.1">
    <property type="nucleotide sequence ID" value="NZ_JANFWR010000010.1"/>
</dbReference>
<dbReference type="PANTHER" id="PTHR38103:SF1">
    <property type="entry name" value="RECOMBINATION-ASSOCIATED PROTEIN RDGC"/>
    <property type="match status" value="1"/>
</dbReference>
<dbReference type="Pfam" id="PF04381">
    <property type="entry name" value="RdgC"/>
    <property type="match status" value="1"/>
</dbReference>
<comment type="subcellular location">
    <subcellularLocation>
        <location evidence="1">Cytoplasm</location>
        <location evidence="1">Nucleoid</location>
    </subcellularLocation>
</comment>
<comment type="caution">
    <text evidence="6">The sequence shown here is derived from an EMBL/GenBank/DDBJ whole genome shotgun (WGS) entry which is preliminary data.</text>
</comment>
<reference evidence="6 7" key="1">
    <citation type="submission" date="2022-06" db="EMBL/GenBank/DDBJ databases">
        <title>Dynamics of rice microbiomes reveals core vertical transmitted seed endophytes.</title>
        <authorList>
            <person name="Liao K."/>
            <person name="Zhang X."/>
        </authorList>
    </citation>
    <scope>NUCLEOTIDE SEQUENCE [LARGE SCALE GENOMIC DNA]</scope>
    <source>
        <strain evidence="6 7">YT10-10-1</strain>
    </source>
</reference>
<organism evidence="6 7">
    <name type="scientific">Xanthomonas sacchari</name>
    <dbReference type="NCBI Taxonomy" id="56458"/>
    <lineage>
        <taxon>Bacteria</taxon>
        <taxon>Pseudomonadati</taxon>
        <taxon>Pseudomonadota</taxon>
        <taxon>Gammaproteobacteria</taxon>
        <taxon>Lysobacterales</taxon>
        <taxon>Lysobacteraceae</taxon>
        <taxon>Xanthomonas</taxon>
    </lineage>
</organism>
<dbReference type="Proteomes" id="UP001320843">
    <property type="component" value="Unassembled WGS sequence"/>
</dbReference>
<sequence length="297" mass="32544">MHLFRNIIGFAFPKALDLSTLELALGELAFQPCAAQALSSEGFVPVEGEGGDTPRFTRECGGAVLVAVQTETRVLPGRVVDQRLRERLKEIQEQEGRQLASRERKRLKDDVVADLLSRSFTVKDRTRALLDSERGLLLVDTSSRKKGENIASHLRSALGSFPCVPLSCRTAPSAWMSRIVRDGQPPATMALGESCVLKGGESSQVTIKRLDLGGEEVLGHLKAGMVVARLALESPELFGFELDETLAVRKFDCTAPVDTVEHEDPLVALDARVFLLVSHYRQLIDMLDEQLGINLAV</sequence>
<evidence type="ECO:0000313" key="7">
    <source>
        <dbReference type="Proteomes" id="UP001320843"/>
    </source>
</evidence>
<name>A0ABT3DUS7_9XANT</name>
<evidence type="ECO:0000256" key="3">
    <source>
        <dbReference type="ARBA" id="ARBA00022296"/>
    </source>
</evidence>
<keyword evidence="5" id="KW-0233">DNA recombination</keyword>
<dbReference type="PANTHER" id="PTHR38103">
    <property type="entry name" value="RECOMBINATION-ASSOCIATED PROTEIN RDGC"/>
    <property type="match status" value="1"/>
</dbReference>
<protein>
    <recommendedName>
        <fullName evidence="3">Recombination-associated protein RdgC</fullName>
    </recommendedName>
</protein>
<evidence type="ECO:0000256" key="1">
    <source>
        <dbReference type="ARBA" id="ARBA00004453"/>
    </source>
</evidence>
<proteinExistence type="inferred from homology"/>
<evidence type="ECO:0000313" key="6">
    <source>
        <dbReference type="EMBL" id="MCW0399249.1"/>
    </source>
</evidence>
<evidence type="ECO:0000256" key="4">
    <source>
        <dbReference type="ARBA" id="ARBA00022490"/>
    </source>
</evidence>
<evidence type="ECO:0000256" key="5">
    <source>
        <dbReference type="ARBA" id="ARBA00023172"/>
    </source>
</evidence>
<evidence type="ECO:0000256" key="2">
    <source>
        <dbReference type="ARBA" id="ARBA00008657"/>
    </source>
</evidence>
<dbReference type="EMBL" id="JANFWR010000010">
    <property type="protein sequence ID" value="MCW0399249.1"/>
    <property type="molecule type" value="Genomic_DNA"/>
</dbReference>